<sequence>MQTAPIDIVFTIFCAILVILMQLGFALLEAGLLPSKHTVSIIFKNFADFGVSFIAFFFFGYWILKGFDNSLHPFNIIVSEPGNIENAKHLVDFIYQGAFAATAATICSGAIAGRMKLSDYLIMSSFISGIIYPLSGFLLWEVFDEVFKDYAGSVVVHATGGATALAATLLIGSRPVRERRLPAHNIPLATTGVFLLLIGWYGFNMGSVESVGTPEGLNEIALVAINTTLAATVSMMVTIFLSWFNNIPRLTIAINGLLGGLVGITAAPDVAMIWYPFFVGGVCGWLVFLYSKFIIEDEFSWEVMDDPVGAVIVHLVCGVVGGSAVGIIRLFENEPHGRTQIGISVLAPILVFLCFIMFLLALHGMVASNRKSRLPKNQDEGLFAMLGILNRLRSENSEIDRGLDLANHQETAYDIPGPLETPRLFQERIDALFIQYIQKEKENEFIEGEIYPSREYGRSHFTYKNAAKARNLPDEASTRIRANRQPFDVALESWLGEASSLVERYFKLYGDVIKINDENLVENFKNAIQEVEQYRFQLRRNRENFFNQKMNEVIKQLWHIRTIANTHNELTQESVEKLTYMSNEISKLKQEIRALKGRNR</sequence>
<feature type="domain" description="Ammonium transporter AmtB-like" evidence="9">
    <location>
        <begin position="9"/>
        <end position="413"/>
    </location>
</feature>
<gene>
    <name evidence="10" type="ORF">D5R40_00035</name>
</gene>
<dbReference type="PANTHER" id="PTHR11730:SF62">
    <property type="entry name" value="AMMONIUM TRANSPORTER SLL1017-RELATED"/>
    <property type="match status" value="1"/>
</dbReference>
<feature type="transmembrane region" description="Helical" evidence="8">
    <location>
        <begin position="120"/>
        <end position="140"/>
    </location>
</feature>
<evidence type="ECO:0000256" key="8">
    <source>
        <dbReference type="SAM" id="Phobius"/>
    </source>
</evidence>
<evidence type="ECO:0000313" key="10">
    <source>
        <dbReference type="EMBL" id="RQH57569.1"/>
    </source>
</evidence>
<dbReference type="AlphaFoldDB" id="A0A3N6S0P2"/>
<dbReference type="PROSITE" id="PS01219">
    <property type="entry name" value="AMMONIUM_TRANSP"/>
    <property type="match status" value="1"/>
</dbReference>
<dbReference type="Pfam" id="PF00909">
    <property type="entry name" value="Ammonium_transp"/>
    <property type="match status" value="1"/>
</dbReference>
<dbReference type="RefSeq" id="WP_124154100.1">
    <property type="nucleotide sequence ID" value="NZ_CAWOLW010000001.1"/>
</dbReference>
<dbReference type="SUPFAM" id="SSF111352">
    <property type="entry name" value="Ammonium transporter"/>
    <property type="match status" value="1"/>
</dbReference>
<evidence type="ECO:0000313" key="11">
    <source>
        <dbReference type="Proteomes" id="UP000269154"/>
    </source>
</evidence>
<evidence type="ECO:0000256" key="1">
    <source>
        <dbReference type="ARBA" id="ARBA00004141"/>
    </source>
</evidence>
<evidence type="ECO:0000256" key="5">
    <source>
        <dbReference type="ARBA" id="ARBA00022989"/>
    </source>
</evidence>
<feature type="transmembrane region" description="Helical" evidence="8">
    <location>
        <begin position="6"/>
        <end position="33"/>
    </location>
</feature>
<dbReference type="InterPro" id="IPR018047">
    <property type="entry name" value="Ammonium_transpt_CS"/>
</dbReference>
<keyword evidence="4 8" id="KW-0812">Transmembrane</keyword>
<evidence type="ECO:0000259" key="9">
    <source>
        <dbReference type="Pfam" id="PF00909"/>
    </source>
</evidence>
<dbReference type="Gene3D" id="1.10.3430.10">
    <property type="entry name" value="Ammonium transporter AmtB like domains"/>
    <property type="match status" value="1"/>
</dbReference>
<evidence type="ECO:0000256" key="4">
    <source>
        <dbReference type="ARBA" id="ARBA00022692"/>
    </source>
</evidence>
<accession>A0A3N6S0P2</accession>
<dbReference type="GO" id="GO:0097272">
    <property type="term" value="P:ammonium homeostasis"/>
    <property type="evidence" value="ECO:0007669"/>
    <property type="project" value="TreeGrafter"/>
</dbReference>
<feature type="transmembrane region" description="Helical" evidence="8">
    <location>
        <begin position="93"/>
        <end position="113"/>
    </location>
</feature>
<organism evidence="10 11">
    <name type="scientific">Okeania hirsuta</name>
    <dbReference type="NCBI Taxonomy" id="1458930"/>
    <lineage>
        <taxon>Bacteria</taxon>
        <taxon>Bacillati</taxon>
        <taxon>Cyanobacteriota</taxon>
        <taxon>Cyanophyceae</taxon>
        <taxon>Oscillatoriophycideae</taxon>
        <taxon>Oscillatoriales</taxon>
        <taxon>Microcoleaceae</taxon>
        <taxon>Okeania</taxon>
    </lineage>
</organism>
<keyword evidence="5 8" id="KW-1133">Transmembrane helix</keyword>
<evidence type="ECO:0000256" key="7">
    <source>
        <dbReference type="ARBA" id="ARBA00023177"/>
    </source>
</evidence>
<protein>
    <recommendedName>
        <fullName evidence="9">Ammonium transporter AmtB-like domain-containing protein</fullName>
    </recommendedName>
</protein>
<evidence type="ECO:0000256" key="3">
    <source>
        <dbReference type="ARBA" id="ARBA00022448"/>
    </source>
</evidence>
<dbReference type="GO" id="GO:0008519">
    <property type="term" value="F:ammonium channel activity"/>
    <property type="evidence" value="ECO:0007669"/>
    <property type="project" value="InterPro"/>
</dbReference>
<dbReference type="InterPro" id="IPR024041">
    <property type="entry name" value="NH4_transpt_AmtB-like_dom"/>
</dbReference>
<keyword evidence="6 8" id="KW-0472">Membrane</keyword>
<proteinExistence type="inferred from homology"/>
<keyword evidence="11" id="KW-1185">Reference proteome</keyword>
<feature type="transmembrane region" description="Helical" evidence="8">
    <location>
        <begin position="152"/>
        <end position="171"/>
    </location>
</feature>
<reference evidence="10 11" key="1">
    <citation type="journal article" date="2018" name="ACS Chem. Biol.">
        <title>Ketoreductase domain dysfunction expands chemodiversity: malyngamide biosynthesis in the cyanobacterium Okeania hirsuta.</title>
        <authorList>
            <person name="Moss N.A."/>
            <person name="Leao T."/>
            <person name="Rankin M."/>
            <person name="McCullough T.M."/>
            <person name="Qu P."/>
            <person name="Korobeynikov A."/>
            <person name="Smith J.L."/>
            <person name="Gerwick L."/>
            <person name="Gerwick W.H."/>
        </authorList>
    </citation>
    <scope>NUCLEOTIDE SEQUENCE [LARGE SCALE GENOMIC DNA]</scope>
    <source>
        <strain evidence="10 11">PAB10Feb10-1</strain>
    </source>
</reference>
<feature type="transmembrane region" description="Helical" evidence="8">
    <location>
        <begin position="343"/>
        <end position="366"/>
    </location>
</feature>
<keyword evidence="7" id="KW-0924">Ammonia transport</keyword>
<feature type="transmembrane region" description="Helical" evidence="8">
    <location>
        <begin position="45"/>
        <end position="64"/>
    </location>
</feature>
<comment type="subcellular location">
    <subcellularLocation>
        <location evidence="1">Membrane</location>
        <topology evidence="1">Multi-pass membrane protein</topology>
    </subcellularLocation>
</comment>
<feature type="transmembrane region" description="Helical" evidence="8">
    <location>
        <begin position="273"/>
        <end position="295"/>
    </location>
</feature>
<name>A0A3N6S0P2_9CYAN</name>
<comment type="caution">
    <text evidence="10">The sequence shown here is derived from an EMBL/GenBank/DDBJ whole genome shotgun (WGS) entry which is preliminary data.</text>
</comment>
<dbReference type="OrthoDB" id="9814202at2"/>
<feature type="transmembrane region" description="Helical" evidence="8">
    <location>
        <begin position="307"/>
        <end position="331"/>
    </location>
</feature>
<evidence type="ECO:0000256" key="6">
    <source>
        <dbReference type="ARBA" id="ARBA00023136"/>
    </source>
</evidence>
<evidence type="ECO:0000256" key="2">
    <source>
        <dbReference type="ARBA" id="ARBA00005887"/>
    </source>
</evidence>
<feature type="transmembrane region" description="Helical" evidence="8">
    <location>
        <begin position="250"/>
        <end position="267"/>
    </location>
</feature>
<dbReference type="PANTHER" id="PTHR11730">
    <property type="entry name" value="AMMONIUM TRANSPORTER"/>
    <property type="match status" value="1"/>
</dbReference>
<dbReference type="GO" id="GO:0016020">
    <property type="term" value="C:membrane"/>
    <property type="evidence" value="ECO:0007669"/>
    <property type="project" value="UniProtKB-SubCell"/>
</dbReference>
<feature type="transmembrane region" description="Helical" evidence="8">
    <location>
        <begin position="223"/>
        <end position="243"/>
    </location>
</feature>
<dbReference type="Proteomes" id="UP000269154">
    <property type="component" value="Unassembled WGS sequence"/>
</dbReference>
<feature type="transmembrane region" description="Helical" evidence="8">
    <location>
        <begin position="183"/>
        <end position="203"/>
    </location>
</feature>
<dbReference type="InterPro" id="IPR029020">
    <property type="entry name" value="Ammonium/urea_transptr"/>
</dbReference>
<dbReference type="EMBL" id="RCBY01000001">
    <property type="protein sequence ID" value="RQH57569.1"/>
    <property type="molecule type" value="Genomic_DNA"/>
</dbReference>
<comment type="similarity">
    <text evidence="2">Belongs to the ammonia transporter channel (TC 1.A.11.2) family.</text>
</comment>
<keyword evidence="3" id="KW-0813">Transport</keyword>